<name>A0ABU1J425_9BACL</name>
<evidence type="ECO:0000313" key="2">
    <source>
        <dbReference type="Proteomes" id="UP001185028"/>
    </source>
</evidence>
<keyword evidence="2" id="KW-1185">Reference proteome</keyword>
<protein>
    <recommendedName>
        <fullName evidence="3">Integron gene cassette protein</fullName>
    </recommendedName>
</protein>
<dbReference type="Proteomes" id="UP001185028">
    <property type="component" value="Unassembled WGS sequence"/>
</dbReference>
<sequence length="147" mass="17352">MQQQNIEIEAVSTPLGYVYGRDAIYVDRLNYELQRRRVTLIGEFNGTLASKSESDDFVKYTLCFEGVYYFKAMELDLHGEHLPIGQTDIKSDWLEYRQSPLLERAKQNAKQELKELRHFILFTYDDVFEIACQNYTLELHVDEQNVE</sequence>
<comment type="caution">
    <text evidence="1">The sequence shown here is derived from an EMBL/GenBank/DDBJ whole genome shotgun (WGS) entry which is preliminary data.</text>
</comment>
<gene>
    <name evidence="1" type="ORF">JOC58_003112</name>
</gene>
<evidence type="ECO:0000313" key="1">
    <source>
        <dbReference type="EMBL" id="MDR6245213.1"/>
    </source>
</evidence>
<evidence type="ECO:0008006" key="3">
    <source>
        <dbReference type="Google" id="ProtNLM"/>
    </source>
</evidence>
<dbReference type="RefSeq" id="WP_188776500.1">
    <property type="nucleotide sequence ID" value="NZ_BMMB01000007.1"/>
</dbReference>
<accession>A0ABU1J425</accession>
<proteinExistence type="predicted"/>
<organism evidence="1 2">
    <name type="scientific">Paenibacillus hunanensis</name>
    <dbReference type="NCBI Taxonomy" id="539262"/>
    <lineage>
        <taxon>Bacteria</taxon>
        <taxon>Bacillati</taxon>
        <taxon>Bacillota</taxon>
        <taxon>Bacilli</taxon>
        <taxon>Bacillales</taxon>
        <taxon>Paenibacillaceae</taxon>
        <taxon>Paenibacillus</taxon>
    </lineage>
</organism>
<dbReference type="EMBL" id="JAVDQH010000012">
    <property type="protein sequence ID" value="MDR6245213.1"/>
    <property type="molecule type" value="Genomic_DNA"/>
</dbReference>
<reference evidence="1 2" key="1">
    <citation type="submission" date="2023-07" db="EMBL/GenBank/DDBJ databases">
        <title>Genomic Encyclopedia of Type Strains, Phase IV (KMG-IV): sequencing the most valuable type-strain genomes for metagenomic binning, comparative biology and taxonomic classification.</title>
        <authorList>
            <person name="Goeker M."/>
        </authorList>
    </citation>
    <scope>NUCLEOTIDE SEQUENCE [LARGE SCALE GENOMIC DNA]</scope>
    <source>
        <strain evidence="1 2">DSM 22170</strain>
    </source>
</reference>